<dbReference type="PANTHER" id="PTHR32027:SF9">
    <property type="entry name" value="BLL3847 PROTEIN"/>
    <property type="match status" value="1"/>
</dbReference>
<comment type="caution">
    <text evidence="4">The sequence shown here is derived from an EMBL/GenBank/DDBJ whole genome shotgun (WGS) entry which is preliminary data.</text>
</comment>
<dbReference type="Pfam" id="PF07969">
    <property type="entry name" value="Amidohydro_3"/>
    <property type="match status" value="1"/>
</dbReference>
<dbReference type="GO" id="GO:0046872">
    <property type="term" value="F:metal ion binding"/>
    <property type="evidence" value="ECO:0007669"/>
    <property type="project" value="UniProtKB-KW"/>
</dbReference>
<proteinExistence type="predicted"/>
<dbReference type="OrthoDB" id="9815027at2"/>
<evidence type="ECO:0000259" key="3">
    <source>
        <dbReference type="Pfam" id="PF07969"/>
    </source>
</evidence>
<reference evidence="4 5" key="1">
    <citation type="submission" date="2019-06" db="EMBL/GenBank/DDBJ databases">
        <title>Sorghum-associated microbial communities from plants grown in Nebraska, USA.</title>
        <authorList>
            <person name="Schachtman D."/>
        </authorList>
    </citation>
    <scope>NUCLEOTIDE SEQUENCE [LARGE SCALE GENOMIC DNA]</scope>
    <source>
        <strain evidence="4 5">1225</strain>
    </source>
</reference>
<accession>A0A561R6S5</accession>
<dbReference type="InterPro" id="IPR013108">
    <property type="entry name" value="Amidohydro_3"/>
</dbReference>
<keyword evidence="5" id="KW-1185">Reference proteome</keyword>
<dbReference type="PROSITE" id="PS01137">
    <property type="entry name" value="TATD_1"/>
    <property type="match status" value="1"/>
</dbReference>
<evidence type="ECO:0000256" key="1">
    <source>
        <dbReference type="ARBA" id="ARBA00022723"/>
    </source>
</evidence>
<dbReference type="InterPro" id="IPR011059">
    <property type="entry name" value="Metal-dep_hydrolase_composite"/>
</dbReference>
<organism evidence="4 5">
    <name type="scientific">Neorhizobium alkalisoli</name>
    <dbReference type="NCBI Taxonomy" id="528178"/>
    <lineage>
        <taxon>Bacteria</taxon>
        <taxon>Pseudomonadati</taxon>
        <taxon>Pseudomonadota</taxon>
        <taxon>Alphaproteobacteria</taxon>
        <taxon>Hyphomicrobiales</taxon>
        <taxon>Rhizobiaceae</taxon>
        <taxon>Rhizobium/Agrobacterium group</taxon>
        <taxon>Neorhizobium</taxon>
    </lineage>
</organism>
<dbReference type="CDD" id="cd01293">
    <property type="entry name" value="Bact_CD"/>
    <property type="match status" value="1"/>
</dbReference>
<dbReference type="InterPro" id="IPR052349">
    <property type="entry name" value="Metallo-hydrolase_Enzymes"/>
</dbReference>
<evidence type="ECO:0000313" key="4">
    <source>
        <dbReference type="EMBL" id="TWF58306.1"/>
    </source>
</evidence>
<dbReference type="InterPro" id="IPR018228">
    <property type="entry name" value="DNase_TatD-rel_CS"/>
</dbReference>
<dbReference type="Gene3D" id="3.20.20.140">
    <property type="entry name" value="Metal-dependent hydrolases"/>
    <property type="match status" value="1"/>
</dbReference>
<evidence type="ECO:0000256" key="2">
    <source>
        <dbReference type="ARBA" id="ARBA00022801"/>
    </source>
</evidence>
<dbReference type="Proteomes" id="UP000320653">
    <property type="component" value="Unassembled WGS sequence"/>
</dbReference>
<dbReference type="Gene3D" id="2.30.40.10">
    <property type="entry name" value="Urease, subunit C, domain 1"/>
    <property type="match status" value="1"/>
</dbReference>
<dbReference type="GO" id="GO:0019239">
    <property type="term" value="F:deaminase activity"/>
    <property type="evidence" value="ECO:0007669"/>
    <property type="project" value="UniProtKB-ARBA"/>
</dbReference>
<dbReference type="SUPFAM" id="SSF51556">
    <property type="entry name" value="Metallo-dependent hydrolases"/>
    <property type="match status" value="1"/>
</dbReference>
<feature type="domain" description="Amidohydrolase 3" evidence="3">
    <location>
        <begin position="158"/>
        <end position="376"/>
    </location>
</feature>
<keyword evidence="2" id="KW-0378">Hydrolase</keyword>
<dbReference type="FunFam" id="3.20.20.140:FF:000019">
    <property type="entry name" value="Cytosine deaminase"/>
    <property type="match status" value="1"/>
</dbReference>
<dbReference type="PANTHER" id="PTHR32027">
    <property type="entry name" value="CYTOSINE DEAMINASE"/>
    <property type="match status" value="1"/>
</dbReference>
<dbReference type="InterPro" id="IPR032466">
    <property type="entry name" value="Metal_Hydrolase"/>
</dbReference>
<gene>
    <name evidence="4" type="ORF">FHW37_101110</name>
</gene>
<sequence length="412" mass="44596">MEDHNFDLIIRNVVVDPKWGPTDIAIREGRIAGLSPSLRCEAIEEVDGEGLFAIAGFVDTHIHLDKACILDRCSICEGTLTEAVRETSRAKAAFEEADVYRRAASVVEKAIIHGTNRMRTFVEVDPRAGLRSFEAIKRIRADYAFALDIEICAFAQEGLTGEPETADLLRHALENGADLIGGCPYTDRDPRAHVSQIFDLAEAFGVAVDFHLDFDLDPDHTNLPAVIEETLARNYQGRVSIGHVTNLSALSPTDLADIAKKLSAAGIALTVLPATDLFLNGRGHDRLVPRGVAPAHLLAERGVTASIATNNVLNPFTPYGDACLPRMANLYANVAQLSKPSDIDRVFDMVTGSAAKLMGLEHGLEVGAPADIVLVDAGSGEQVIREIGRAVRGWKHGIKTFENGRPQLIRKG</sequence>
<keyword evidence="1" id="KW-0479">Metal-binding</keyword>
<dbReference type="RefSeq" id="WP_145631221.1">
    <property type="nucleotide sequence ID" value="NZ_VIWP01000001.1"/>
</dbReference>
<protein>
    <submittedName>
        <fullName evidence="4">Cytosine deaminase</fullName>
    </submittedName>
</protein>
<evidence type="ECO:0000313" key="5">
    <source>
        <dbReference type="Proteomes" id="UP000320653"/>
    </source>
</evidence>
<dbReference type="SUPFAM" id="SSF51338">
    <property type="entry name" value="Composite domain of metallo-dependent hydrolases"/>
    <property type="match status" value="1"/>
</dbReference>
<dbReference type="AlphaFoldDB" id="A0A561R6S5"/>
<dbReference type="GO" id="GO:0016814">
    <property type="term" value="F:hydrolase activity, acting on carbon-nitrogen (but not peptide) bonds, in cyclic amidines"/>
    <property type="evidence" value="ECO:0007669"/>
    <property type="project" value="TreeGrafter"/>
</dbReference>
<name>A0A561R6S5_9HYPH</name>
<dbReference type="EMBL" id="VIWP01000001">
    <property type="protein sequence ID" value="TWF58306.1"/>
    <property type="molecule type" value="Genomic_DNA"/>
</dbReference>